<reference evidence="1 2" key="1">
    <citation type="submission" date="2017-05" db="EMBL/GenBank/DDBJ databases">
        <authorList>
            <person name="Varghese N."/>
            <person name="Submissions S."/>
        </authorList>
    </citation>
    <scope>NUCLEOTIDE SEQUENCE [LARGE SCALE GENOMIC DNA]</scope>
    <source>
        <strain evidence="1 2">DSM 21985</strain>
    </source>
</reference>
<dbReference type="EMBL" id="FXTP01000001">
    <property type="protein sequence ID" value="SMO36177.1"/>
    <property type="molecule type" value="Genomic_DNA"/>
</dbReference>
<proteinExistence type="predicted"/>
<protein>
    <submittedName>
        <fullName evidence="1">Uncharacterized protein</fullName>
    </submittedName>
</protein>
<evidence type="ECO:0000313" key="1">
    <source>
        <dbReference type="EMBL" id="SMO36177.1"/>
    </source>
</evidence>
<sequence>MKEFSSIIDLSGFKNLTGLDVSCHSSDGHEAVKRSLSINYLLFHLTASRMFRAQNYRTEPSDGCIGQTSKKLIRRSWSLQTTSETLAVGVDSVLNFSTWFKRPAWTKNWNTSNLRALNALAVK</sequence>
<dbReference type="Proteomes" id="UP000317557">
    <property type="component" value="Unassembled WGS sequence"/>
</dbReference>
<gene>
    <name evidence="1" type="ORF">SAMN06265219_101256</name>
</gene>
<dbReference type="AlphaFoldDB" id="A0A521AMZ8"/>
<name>A0A521AMZ8_9BACT</name>
<evidence type="ECO:0000313" key="2">
    <source>
        <dbReference type="Proteomes" id="UP000317557"/>
    </source>
</evidence>
<accession>A0A521AMZ8</accession>
<keyword evidence="2" id="KW-1185">Reference proteome</keyword>
<organism evidence="1 2">
    <name type="scientific">Gracilimonas mengyeensis</name>
    <dbReference type="NCBI Taxonomy" id="1302730"/>
    <lineage>
        <taxon>Bacteria</taxon>
        <taxon>Pseudomonadati</taxon>
        <taxon>Balneolota</taxon>
        <taxon>Balneolia</taxon>
        <taxon>Balneolales</taxon>
        <taxon>Balneolaceae</taxon>
        <taxon>Gracilimonas</taxon>
    </lineage>
</organism>